<dbReference type="Pfam" id="PF00005">
    <property type="entry name" value="ABC_tran"/>
    <property type="match status" value="1"/>
</dbReference>
<evidence type="ECO:0000256" key="4">
    <source>
        <dbReference type="ARBA" id="ARBA00022475"/>
    </source>
</evidence>
<evidence type="ECO:0000256" key="1">
    <source>
        <dbReference type="ARBA" id="ARBA00004202"/>
    </source>
</evidence>
<dbReference type="AlphaFoldDB" id="A0A0R2NKS5"/>
<dbReference type="Proteomes" id="UP000050920">
    <property type="component" value="Unassembled WGS sequence"/>
</dbReference>
<evidence type="ECO:0000313" key="11">
    <source>
        <dbReference type="Proteomes" id="UP000050920"/>
    </source>
</evidence>
<dbReference type="CDD" id="cd03225">
    <property type="entry name" value="ABC_cobalt_CbiO_domain1"/>
    <property type="match status" value="1"/>
</dbReference>
<dbReference type="InterPro" id="IPR015856">
    <property type="entry name" value="ABC_transpr_CbiO/EcfA_su"/>
</dbReference>
<keyword evidence="11" id="KW-1185">Reference proteome</keyword>
<dbReference type="InterPro" id="IPR027417">
    <property type="entry name" value="P-loop_NTPase"/>
</dbReference>
<evidence type="ECO:0000256" key="8">
    <source>
        <dbReference type="ARBA" id="ARBA00023136"/>
    </source>
</evidence>
<evidence type="ECO:0000313" key="10">
    <source>
        <dbReference type="EMBL" id="KRO26385.1"/>
    </source>
</evidence>
<keyword evidence="3" id="KW-0813">Transport</keyword>
<gene>
    <name evidence="10" type="ORF">DY78_GL000988</name>
</gene>
<evidence type="ECO:0000259" key="9">
    <source>
        <dbReference type="PROSITE" id="PS50893"/>
    </source>
</evidence>
<evidence type="ECO:0000256" key="6">
    <source>
        <dbReference type="ARBA" id="ARBA00022840"/>
    </source>
</evidence>
<dbReference type="InterPro" id="IPR017871">
    <property type="entry name" value="ABC_transporter-like_CS"/>
</dbReference>
<dbReference type="EMBL" id="AYGX02000135">
    <property type="protein sequence ID" value="KRO26385.1"/>
    <property type="molecule type" value="Genomic_DNA"/>
</dbReference>
<keyword evidence="5" id="KW-0547">Nucleotide-binding</keyword>
<dbReference type="GO" id="GO:0043190">
    <property type="term" value="C:ATP-binding cassette (ABC) transporter complex"/>
    <property type="evidence" value="ECO:0007669"/>
    <property type="project" value="TreeGrafter"/>
</dbReference>
<sequence>MELIKTAALSYDYPQTCGLDHLDLTIQTGEFVCLMGPNGSGKSTLLRILSGLAVASAGTYTFDGQVIDAAWLARPAQRQQLHQQIGMVFQNTDVQLFNSSVAEEVAFGPRQLGLSPAAIDQRVTDCLALTGATAFRDRVPYQLSGGEKKRVALASVLALNPTVLLLDEPLNGLTISAQTEMLALLQQLQAAEKTIIMASHNYQQVQTVGDRFIIFNEQHQIAADVTQAELAAQTTRQAELMKL</sequence>
<dbReference type="Gene3D" id="3.40.50.300">
    <property type="entry name" value="P-loop containing nucleotide triphosphate hydrolases"/>
    <property type="match status" value="1"/>
</dbReference>
<keyword evidence="4" id="KW-1003">Cell membrane</keyword>
<protein>
    <submittedName>
        <fullName evidence="10">Cobalt abc transporter, atp-binding protein</fullName>
    </submittedName>
</protein>
<keyword evidence="7" id="KW-1278">Translocase</keyword>
<dbReference type="PANTHER" id="PTHR43553:SF24">
    <property type="entry name" value="ENERGY-COUPLING FACTOR TRANSPORTER ATP-BINDING PROTEIN ECFA1"/>
    <property type="match status" value="1"/>
</dbReference>
<dbReference type="GO" id="GO:0005524">
    <property type="term" value="F:ATP binding"/>
    <property type="evidence" value="ECO:0007669"/>
    <property type="project" value="UniProtKB-KW"/>
</dbReference>
<feature type="domain" description="ABC transporter" evidence="9">
    <location>
        <begin position="4"/>
        <end position="242"/>
    </location>
</feature>
<dbReference type="InterPro" id="IPR003593">
    <property type="entry name" value="AAA+_ATPase"/>
</dbReference>
<keyword evidence="8" id="KW-0472">Membrane</keyword>
<comment type="caution">
    <text evidence="10">The sequence shown here is derived from an EMBL/GenBank/DDBJ whole genome shotgun (WGS) entry which is preliminary data.</text>
</comment>
<dbReference type="PROSITE" id="PS00211">
    <property type="entry name" value="ABC_TRANSPORTER_1"/>
    <property type="match status" value="1"/>
</dbReference>
<dbReference type="InterPro" id="IPR050095">
    <property type="entry name" value="ECF_ABC_transporter_ATP-bd"/>
</dbReference>
<dbReference type="SUPFAM" id="SSF52540">
    <property type="entry name" value="P-loop containing nucleoside triphosphate hydrolases"/>
    <property type="match status" value="1"/>
</dbReference>
<evidence type="ECO:0000256" key="3">
    <source>
        <dbReference type="ARBA" id="ARBA00022448"/>
    </source>
</evidence>
<dbReference type="SMART" id="SM00382">
    <property type="entry name" value="AAA"/>
    <property type="match status" value="1"/>
</dbReference>
<organism evidence="10 11">
    <name type="scientific">Lactiplantibacillus fabifermentans DSM 21115</name>
    <dbReference type="NCBI Taxonomy" id="1413187"/>
    <lineage>
        <taxon>Bacteria</taxon>
        <taxon>Bacillati</taxon>
        <taxon>Bacillota</taxon>
        <taxon>Bacilli</taxon>
        <taxon>Lactobacillales</taxon>
        <taxon>Lactobacillaceae</taxon>
        <taxon>Lactiplantibacillus</taxon>
    </lineage>
</organism>
<dbReference type="PANTHER" id="PTHR43553">
    <property type="entry name" value="HEAVY METAL TRANSPORTER"/>
    <property type="match status" value="1"/>
</dbReference>
<dbReference type="RefSeq" id="WP_024623802.1">
    <property type="nucleotide sequence ID" value="NZ_AYGX02000135.1"/>
</dbReference>
<comment type="similarity">
    <text evidence="2">Belongs to the ABC transporter superfamily.</text>
</comment>
<dbReference type="InterPro" id="IPR003439">
    <property type="entry name" value="ABC_transporter-like_ATP-bd"/>
</dbReference>
<name>A0A0R2NKS5_9LACO</name>
<accession>A0A0R2NKS5</accession>
<reference evidence="10 11" key="1">
    <citation type="journal article" date="2015" name="Genome Announc.">
        <title>Expanding the biotechnology potential of lactobacilli through comparative genomics of 213 strains and associated genera.</title>
        <authorList>
            <person name="Sun Z."/>
            <person name="Harris H.M."/>
            <person name="McCann A."/>
            <person name="Guo C."/>
            <person name="Argimon S."/>
            <person name="Zhang W."/>
            <person name="Yang X."/>
            <person name="Jeffery I.B."/>
            <person name="Cooney J.C."/>
            <person name="Kagawa T.F."/>
            <person name="Liu W."/>
            <person name="Song Y."/>
            <person name="Salvetti E."/>
            <person name="Wrobel A."/>
            <person name="Rasinkangas P."/>
            <person name="Parkhill J."/>
            <person name="Rea M.C."/>
            <person name="O'Sullivan O."/>
            <person name="Ritari J."/>
            <person name="Douillard F.P."/>
            <person name="Paul Ross R."/>
            <person name="Yang R."/>
            <person name="Briner A.E."/>
            <person name="Felis G.E."/>
            <person name="de Vos W.M."/>
            <person name="Barrangou R."/>
            <person name="Klaenhammer T.R."/>
            <person name="Caufield P.W."/>
            <person name="Cui Y."/>
            <person name="Zhang H."/>
            <person name="O'Toole P.W."/>
        </authorList>
    </citation>
    <scope>NUCLEOTIDE SEQUENCE [LARGE SCALE GENOMIC DNA]</scope>
    <source>
        <strain evidence="10 11">DSM 21115</strain>
    </source>
</reference>
<dbReference type="GO" id="GO:0016887">
    <property type="term" value="F:ATP hydrolysis activity"/>
    <property type="evidence" value="ECO:0007669"/>
    <property type="project" value="InterPro"/>
</dbReference>
<evidence type="ECO:0000256" key="2">
    <source>
        <dbReference type="ARBA" id="ARBA00005417"/>
    </source>
</evidence>
<dbReference type="PROSITE" id="PS50893">
    <property type="entry name" value="ABC_TRANSPORTER_2"/>
    <property type="match status" value="1"/>
</dbReference>
<comment type="subcellular location">
    <subcellularLocation>
        <location evidence="1">Cell membrane</location>
        <topology evidence="1">Peripheral membrane protein</topology>
    </subcellularLocation>
</comment>
<evidence type="ECO:0000256" key="7">
    <source>
        <dbReference type="ARBA" id="ARBA00022967"/>
    </source>
</evidence>
<evidence type="ECO:0000256" key="5">
    <source>
        <dbReference type="ARBA" id="ARBA00022741"/>
    </source>
</evidence>
<proteinExistence type="inferred from homology"/>
<dbReference type="GO" id="GO:0042626">
    <property type="term" value="F:ATPase-coupled transmembrane transporter activity"/>
    <property type="evidence" value="ECO:0007669"/>
    <property type="project" value="TreeGrafter"/>
</dbReference>
<keyword evidence="6 10" id="KW-0067">ATP-binding</keyword>